<dbReference type="GO" id="GO:0016791">
    <property type="term" value="F:phosphatase activity"/>
    <property type="evidence" value="ECO:0007669"/>
    <property type="project" value="TreeGrafter"/>
</dbReference>
<dbReference type="PANTHER" id="PTHR11567:SF210">
    <property type="entry name" value="ACID PHOSPHATASE 5-RELATED"/>
    <property type="match status" value="1"/>
</dbReference>
<dbReference type="InterPro" id="IPR000560">
    <property type="entry name" value="His_Pase_clade-2"/>
</dbReference>
<accession>A0A0B1TCA0</accession>
<dbReference type="InterPro" id="IPR050645">
    <property type="entry name" value="Histidine_acid_phosphatase"/>
</dbReference>
<dbReference type="PANTHER" id="PTHR11567">
    <property type="entry name" value="ACID PHOSPHATASE-RELATED"/>
    <property type="match status" value="1"/>
</dbReference>
<organism evidence="3 4">
    <name type="scientific">Oesophagostomum dentatum</name>
    <name type="common">Nodular worm</name>
    <dbReference type="NCBI Taxonomy" id="61180"/>
    <lineage>
        <taxon>Eukaryota</taxon>
        <taxon>Metazoa</taxon>
        <taxon>Ecdysozoa</taxon>
        <taxon>Nematoda</taxon>
        <taxon>Chromadorea</taxon>
        <taxon>Rhabditida</taxon>
        <taxon>Rhabditina</taxon>
        <taxon>Rhabditomorpha</taxon>
        <taxon>Strongyloidea</taxon>
        <taxon>Strongylidae</taxon>
        <taxon>Oesophagostomum</taxon>
    </lineage>
</organism>
<dbReference type="AlphaFoldDB" id="A0A0B1TCA0"/>
<evidence type="ECO:0000313" key="4">
    <source>
        <dbReference type="Proteomes" id="UP000053660"/>
    </source>
</evidence>
<keyword evidence="2" id="KW-1133">Transmembrane helix</keyword>
<dbReference type="Proteomes" id="UP000053660">
    <property type="component" value="Unassembled WGS sequence"/>
</dbReference>
<dbReference type="Pfam" id="PF00328">
    <property type="entry name" value="His_Phos_2"/>
    <property type="match status" value="1"/>
</dbReference>
<keyword evidence="2" id="KW-0812">Transmembrane</keyword>
<keyword evidence="2" id="KW-0472">Membrane</keyword>
<feature type="transmembrane region" description="Helical" evidence="2">
    <location>
        <begin position="42"/>
        <end position="65"/>
    </location>
</feature>
<name>A0A0B1TCA0_OESDE</name>
<evidence type="ECO:0008006" key="5">
    <source>
        <dbReference type="Google" id="ProtNLM"/>
    </source>
</evidence>
<evidence type="ECO:0000256" key="2">
    <source>
        <dbReference type="SAM" id="Phobius"/>
    </source>
</evidence>
<gene>
    <name evidence="3" type="ORF">OESDEN_05146</name>
</gene>
<keyword evidence="4" id="KW-1185">Reference proteome</keyword>
<evidence type="ECO:0000256" key="1">
    <source>
        <dbReference type="ARBA" id="ARBA00005375"/>
    </source>
</evidence>
<evidence type="ECO:0000313" key="3">
    <source>
        <dbReference type="EMBL" id="KHJ94919.1"/>
    </source>
</evidence>
<protein>
    <recommendedName>
        <fullName evidence="5">Histidine acid phosphatase</fullName>
    </recommendedName>
</protein>
<comment type="similarity">
    <text evidence="1">Belongs to the histidine acid phosphatase family.</text>
</comment>
<reference evidence="3 4" key="1">
    <citation type="submission" date="2014-03" db="EMBL/GenBank/DDBJ databases">
        <title>Draft genome of the hookworm Oesophagostomum dentatum.</title>
        <authorList>
            <person name="Mitreva M."/>
        </authorList>
    </citation>
    <scope>NUCLEOTIDE SEQUENCE [LARGE SCALE GENOMIC DNA]</scope>
    <source>
        <strain evidence="3 4">OD-Hann</strain>
    </source>
</reference>
<proteinExistence type="inferred from homology"/>
<sequence>MVGGFLLNNFIEYALMVERLENKREKTKLRKMVLYSSHDGTLLSLMYAMNVANGLLTPCAAAIIMEIYKKDKEYFVEFWYRNETTNEPYPLSIPKCGSNCTVQKFAEQYSNIRVKSWNEHQEVG</sequence>
<dbReference type="SUPFAM" id="SSF53254">
    <property type="entry name" value="Phosphoglycerate mutase-like"/>
    <property type="match status" value="1"/>
</dbReference>
<dbReference type="EMBL" id="KN550147">
    <property type="protein sequence ID" value="KHJ94919.1"/>
    <property type="molecule type" value="Genomic_DNA"/>
</dbReference>
<dbReference type="InterPro" id="IPR029033">
    <property type="entry name" value="His_PPase_superfam"/>
</dbReference>
<dbReference type="OrthoDB" id="258392at2759"/>
<dbReference type="Gene3D" id="3.40.50.1240">
    <property type="entry name" value="Phosphoglycerate mutase-like"/>
    <property type="match status" value="1"/>
</dbReference>